<feature type="DNA-binding region" description="HMG box" evidence="2">
    <location>
        <begin position="393"/>
        <end position="462"/>
    </location>
</feature>
<feature type="domain" description="HMG box" evidence="4">
    <location>
        <begin position="393"/>
        <end position="462"/>
    </location>
</feature>
<feature type="compositionally biased region" description="Polar residues" evidence="3">
    <location>
        <begin position="341"/>
        <end position="357"/>
    </location>
</feature>
<dbReference type="CDD" id="cd00084">
    <property type="entry name" value="HMG-box_SF"/>
    <property type="match status" value="2"/>
</dbReference>
<feature type="DNA-binding region" description="HMG box" evidence="2">
    <location>
        <begin position="264"/>
        <end position="331"/>
    </location>
</feature>
<feature type="domain" description="HMG box" evidence="4">
    <location>
        <begin position="264"/>
        <end position="331"/>
    </location>
</feature>
<feature type="domain" description="HMG box" evidence="4">
    <location>
        <begin position="497"/>
        <end position="560"/>
    </location>
</feature>
<evidence type="ECO:0000256" key="1">
    <source>
        <dbReference type="ARBA" id="ARBA00023125"/>
    </source>
</evidence>
<dbReference type="SUPFAM" id="SSF47095">
    <property type="entry name" value="HMG-box"/>
    <property type="match status" value="3"/>
</dbReference>
<accession>A0A6S8SG40</accession>
<dbReference type="InterPro" id="IPR009071">
    <property type="entry name" value="HMG_box_dom"/>
</dbReference>
<dbReference type="Pfam" id="PF00505">
    <property type="entry name" value="HMG_box"/>
    <property type="match status" value="3"/>
</dbReference>
<feature type="compositionally biased region" description="Basic residues" evidence="3">
    <location>
        <begin position="358"/>
        <end position="371"/>
    </location>
</feature>
<feature type="compositionally biased region" description="Basic residues" evidence="3">
    <location>
        <begin position="479"/>
        <end position="492"/>
    </location>
</feature>
<proteinExistence type="predicted"/>
<feature type="DNA-binding region" description="HMG box" evidence="2">
    <location>
        <begin position="497"/>
        <end position="560"/>
    </location>
</feature>
<feature type="compositionally biased region" description="Polar residues" evidence="3">
    <location>
        <begin position="465"/>
        <end position="476"/>
    </location>
</feature>
<sequence length="560" mass="61674">MAADISTITTDALETLLSTRQKDGVLMGQHPEDGRNIRLKIGRFGAYLQWGDDGEEGTSTHSLPKDVGGQGGQNIDFQAFHLSSDDDNGQGGVPGTVLGLTFEDVIGYVSLPRKICTFRGLPITASIGPYGPYLKYNNTYVPIGKDSGGNVLSIDEEEAEKLVIDGIINKKSKLSRGTLAELGEVDGGMVRVKDGRFGVYLNWKKVNAKMPAEYLENPSEMPLDEAWDIIKIKFGVGAGRGSKKKSKANDNKGSDTAPDLPKPPKRPLSSYLHFCAAKRPEVTESTKSLGEVSKKLAKLWAAAGEAGERKPYEDLALAEKVSYEEKKRAWQEECNNILSKMGLDNSSGRSIASSKNKQATKKSTYGKKNKKSTRDKSRTSIHSNTLKNNDMPPKKPLSSYLHFCAAKRPEVAKTTKTLGDVSKELARLWAETAKDGGKGRQPYEELATKDKERYERQILQMKNSADTTEALLSSTPPLKKSRSAKTKAKLISKKVKSKRAPSAYMLFCSEHRKDVMNEDGSKLSFGETTKRLAQMWKDCDSTARSVYENRALEEKLKIAD</sequence>
<feature type="region of interest" description="Disordered" evidence="3">
    <location>
        <begin position="341"/>
        <end position="395"/>
    </location>
</feature>
<dbReference type="EMBL" id="HBNS01018300">
    <property type="protein sequence ID" value="CAE4606621.1"/>
    <property type="molecule type" value="Transcribed_RNA"/>
</dbReference>
<protein>
    <recommendedName>
        <fullName evidence="4">HMG box domain-containing protein</fullName>
    </recommendedName>
</protein>
<keyword evidence="2" id="KW-0539">Nucleus</keyword>
<dbReference type="InterPro" id="IPR050342">
    <property type="entry name" value="HMGB"/>
</dbReference>
<dbReference type="Gene3D" id="1.10.30.10">
    <property type="entry name" value="High mobility group box domain"/>
    <property type="match status" value="3"/>
</dbReference>
<dbReference type="SMART" id="SM00398">
    <property type="entry name" value="HMG"/>
    <property type="match status" value="3"/>
</dbReference>
<dbReference type="PROSITE" id="PS50118">
    <property type="entry name" value="HMG_BOX_2"/>
    <property type="match status" value="3"/>
</dbReference>
<evidence type="ECO:0000259" key="4">
    <source>
        <dbReference type="PROSITE" id="PS50118"/>
    </source>
</evidence>
<keyword evidence="1 2" id="KW-0238">DNA-binding</keyword>
<organism evidence="5">
    <name type="scientific">Ditylum brightwellii</name>
    <dbReference type="NCBI Taxonomy" id="49249"/>
    <lineage>
        <taxon>Eukaryota</taxon>
        <taxon>Sar</taxon>
        <taxon>Stramenopiles</taxon>
        <taxon>Ochrophyta</taxon>
        <taxon>Bacillariophyta</taxon>
        <taxon>Mediophyceae</taxon>
        <taxon>Lithodesmiophycidae</taxon>
        <taxon>Lithodesmiales</taxon>
        <taxon>Lithodesmiaceae</taxon>
        <taxon>Ditylum</taxon>
    </lineage>
</organism>
<dbReference type="InterPro" id="IPR025589">
    <property type="entry name" value="Toprim_C_rpt"/>
</dbReference>
<feature type="region of interest" description="Disordered" evidence="3">
    <location>
        <begin position="465"/>
        <end position="492"/>
    </location>
</feature>
<dbReference type="GO" id="GO:0003677">
    <property type="term" value="F:DNA binding"/>
    <property type="evidence" value="ECO:0007669"/>
    <property type="project" value="UniProtKB-UniRule"/>
</dbReference>
<evidence type="ECO:0000256" key="3">
    <source>
        <dbReference type="SAM" id="MobiDB-lite"/>
    </source>
</evidence>
<reference evidence="5" key="1">
    <citation type="submission" date="2021-01" db="EMBL/GenBank/DDBJ databases">
        <authorList>
            <person name="Corre E."/>
            <person name="Pelletier E."/>
            <person name="Niang G."/>
            <person name="Scheremetjew M."/>
            <person name="Finn R."/>
            <person name="Kale V."/>
            <person name="Holt S."/>
            <person name="Cochrane G."/>
            <person name="Meng A."/>
            <person name="Brown T."/>
            <person name="Cohen L."/>
        </authorList>
    </citation>
    <scope>NUCLEOTIDE SEQUENCE</scope>
    <source>
        <strain evidence="5">GSO104</strain>
    </source>
</reference>
<evidence type="ECO:0000313" key="5">
    <source>
        <dbReference type="EMBL" id="CAE4606621.1"/>
    </source>
</evidence>
<dbReference type="AlphaFoldDB" id="A0A6S8SG40"/>
<evidence type="ECO:0000256" key="2">
    <source>
        <dbReference type="PROSITE-ProRule" id="PRU00267"/>
    </source>
</evidence>
<gene>
    <name evidence="5" type="ORF">DBRI00130_LOCUS14618</name>
</gene>
<dbReference type="GO" id="GO:0005634">
    <property type="term" value="C:nucleus"/>
    <property type="evidence" value="ECO:0007669"/>
    <property type="project" value="UniProtKB-UniRule"/>
</dbReference>
<name>A0A6S8SG40_9STRA</name>
<dbReference type="Pfam" id="PF13368">
    <property type="entry name" value="Toprim_C_rpt"/>
    <property type="match status" value="3"/>
</dbReference>
<dbReference type="PANTHER" id="PTHR48112">
    <property type="entry name" value="HIGH MOBILITY GROUP PROTEIN DSP1"/>
    <property type="match status" value="1"/>
</dbReference>
<dbReference type="InterPro" id="IPR036910">
    <property type="entry name" value="HMG_box_dom_sf"/>
</dbReference>
<feature type="region of interest" description="Disordered" evidence="3">
    <location>
        <begin position="239"/>
        <end position="266"/>
    </location>
</feature>